<dbReference type="InterPro" id="IPR046347">
    <property type="entry name" value="bZIP_sf"/>
</dbReference>
<keyword evidence="2" id="KW-0805">Transcription regulation</keyword>
<evidence type="ECO:0000256" key="1">
    <source>
        <dbReference type="ARBA" id="ARBA00022843"/>
    </source>
</evidence>
<keyword evidence="1" id="KW-0832">Ubl conjugation</keyword>
<evidence type="ECO:0000256" key="2">
    <source>
        <dbReference type="ARBA" id="ARBA00023015"/>
    </source>
</evidence>
<dbReference type="WBParaSite" id="Gr19_v10_g4977.t1">
    <property type="protein sequence ID" value="Gr19_v10_g4977.t1"/>
    <property type="gene ID" value="Gr19_v10_g4977"/>
</dbReference>
<keyword evidence="4" id="KW-0804">Transcription</keyword>
<feature type="region of interest" description="Disordered" evidence="7">
    <location>
        <begin position="323"/>
        <end position="343"/>
    </location>
</feature>
<evidence type="ECO:0000313" key="10">
    <source>
        <dbReference type="WBParaSite" id="Gr19_v10_g4977.t1"/>
    </source>
</evidence>
<name>A0A914HVW9_GLORO</name>
<accession>A0A914HVW9</accession>
<organism evidence="9 10">
    <name type="scientific">Globodera rostochiensis</name>
    <name type="common">Golden nematode worm</name>
    <name type="synonym">Heterodera rostochiensis</name>
    <dbReference type="NCBI Taxonomy" id="31243"/>
    <lineage>
        <taxon>Eukaryota</taxon>
        <taxon>Metazoa</taxon>
        <taxon>Ecdysozoa</taxon>
        <taxon>Nematoda</taxon>
        <taxon>Chromadorea</taxon>
        <taxon>Rhabditida</taxon>
        <taxon>Tylenchina</taxon>
        <taxon>Tylenchomorpha</taxon>
        <taxon>Tylenchoidea</taxon>
        <taxon>Heteroderidae</taxon>
        <taxon>Heteroderinae</taxon>
        <taxon>Globodera</taxon>
    </lineage>
</organism>
<keyword evidence="9" id="KW-1185">Reference proteome</keyword>
<keyword evidence="3" id="KW-0238">DNA-binding</keyword>
<feature type="region of interest" description="Disordered" evidence="7">
    <location>
        <begin position="420"/>
        <end position="459"/>
    </location>
</feature>
<feature type="region of interest" description="Disordered" evidence="7">
    <location>
        <begin position="145"/>
        <end position="217"/>
    </location>
</feature>
<dbReference type="PROSITE" id="PS50217">
    <property type="entry name" value="BZIP"/>
    <property type="match status" value="1"/>
</dbReference>
<proteinExistence type="predicted"/>
<dbReference type="GO" id="GO:0000977">
    <property type="term" value="F:RNA polymerase II transcription regulatory region sequence-specific DNA binding"/>
    <property type="evidence" value="ECO:0007669"/>
    <property type="project" value="TreeGrafter"/>
</dbReference>
<evidence type="ECO:0000256" key="5">
    <source>
        <dbReference type="ARBA" id="ARBA00023242"/>
    </source>
</evidence>
<evidence type="ECO:0000256" key="6">
    <source>
        <dbReference type="ARBA" id="ARBA00040165"/>
    </source>
</evidence>
<evidence type="ECO:0000256" key="3">
    <source>
        <dbReference type="ARBA" id="ARBA00023125"/>
    </source>
</evidence>
<dbReference type="SUPFAM" id="SSF57959">
    <property type="entry name" value="Leucine zipper domain"/>
    <property type="match status" value="1"/>
</dbReference>
<dbReference type="Gene3D" id="1.20.5.170">
    <property type="match status" value="1"/>
</dbReference>
<dbReference type="InterPro" id="IPR052470">
    <property type="entry name" value="ER_Stress-Reg_TF"/>
</dbReference>
<evidence type="ECO:0000256" key="4">
    <source>
        <dbReference type="ARBA" id="ARBA00023163"/>
    </source>
</evidence>
<evidence type="ECO:0000313" key="9">
    <source>
        <dbReference type="Proteomes" id="UP000887572"/>
    </source>
</evidence>
<dbReference type="CDD" id="cd14691">
    <property type="entry name" value="bZIP_XBP1"/>
    <property type="match status" value="1"/>
</dbReference>
<dbReference type="PANTHER" id="PTHR46542">
    <property type="entry name" value="X-BOX BINDING PROTEIN 1"/>
    <property type="match status" value="1"/>
</dbReference>
<dbReference type="GO" id="GO:0000981">
    <property type="term" value="F:DNA-binding transcription factor activity, RNA polymerase II-specific"/>
    <property type="evidence" value="ECO:0007669"/>
    <property type="project" value="TreeGrafter"/>
</dbReference>
<dbReference type="Proteomes" id="UP000887572">
    <property type="component" value="Unplaced"/>
</dbReference>
<sequence>MTELSEEDEFDVDEVYRLLDESAGFRAEEMGSPRRRERLTNLSLEEKINRRKHKNRIAAQAARDRKKVNTHRLEESLRGALLEIGRLRGEVNLLRADNARLEAENQTIRFGQEKPGPEECGDNGTFQRHLMDEPMLYEEHCLPQQQKSHRHFQHQSTLNRPQTADVKPSILVRGQQQPQQIGVIGQRDSQRQQKQRQSQRKAKMDGEEGVRDGMRGQSAHGVVAVDVDRFCNEVIEEGIAEASDAFGAGQTGTAQQQPTKGGDGCVYSANETEAQGQSSAQAKRNEWVYRQQCGVRGGQQQQQHGVGRSAAVAAALTSVSAASSESQQGSNGSSPTYQKVPSPCLSSHSTYIDEFASTFTDRDPLLCSVKQEYFGQFDDHPVSPSYGLVEEPIEWEMNNNFDNLGAEESCTLEEGPTMMLMSEDPIGDQGQQIDGPIRLYSPPPSPNFPSDDLSPFLSF</sequence>
<feature type="compositionally biased region" description="Low complexity" evidence="7">
    <location>
        <begin position="172"/>
        <end position="187"/>
    </location>
</feature>
<keyword evidence="5" id="KW-0539">Nucleus</keyword>
<dbReference type="SMART" id="SM00338">
    <property type="entry name" value="BRLZ"/>
    <property type="match status" value="1"/>
</dbReference>
<protein>
    <recommendedName>
        <fullName evidence="6">X-box-binding protein 1</fullName>
    </recommendedName>
</protein>
<feature type="compositionally biased region" description="Low complexity" evidence="7">
    <location>
        <begin position="448"/>
        <end position="459"/>
    </location>
</feature>
<reference evidence="10" key="1">
    <citation type="submission" date="2022-11" db="UniProtKB">
        <authorList>
            <consortium name="WormBaseParasite"/>
        </authorList>
    </citation>
    <scope>IDENTIFICATION</scope>
</reference>
<evidence type="ECO:0000259" key="8">
    <source>
        <dbReference type="PROSITE" id="PS50217"/>
    </source>
</evidence>
<dbReference type="GO" id="GO:0005634">
    <property type="term" value="C:nucleus"/>
    <property type="evidence" value="ECO:0007669"/>
    <property type="project" value="TreeGrafter"/>
</dbReference>
<feature type="compositionally biased region" description="Low complexity" evidence="7">
    <location>
        <begin position="323"/>
        <end position="334"/>
    </location>
</feature>
<dbReference type="PANTHER" id="PTHR46542:SF1">
    <property type="entry name" value="X-BOX BINDING PROTEIN 1"/>
    <property type="match status" value="1"/>
</dbReference>
<dbReference type="AlphaFoldDB" id="A0A914HVW9"/>
<evidence type="ECO:0000256" key="7">
    <source>
        <dbReference type="SAM" id="MobiDB-lite"/>
    </source>
</evidence>
<dbReference type="InterPro" id="IPR004827">
    <property type="entry name" value="bZIP"/>
</dbReference>
<feature type="compositionally biased region" description="Basic and acidic residues" evidence="7">
    <location>
        <begin position="202"/>
        <end position="214"/>
    </location>
</feature>
<dbReference type="PROSITE" id="PS00036">
    <property type="entry name" value="BZIP_BASIC"/>
    <property type="match status" value="1"/>
</dbReference>
<feature type="domain" description="BZIP" evidence="8">
    <location>
        <begin position="45"/>
        <end position="108"/>
    </location>
</feature>